<dbReference type="SUPFAM" id="SSF51905">
    <property type="entry name" value="FAD/NAD(P)-binding domain"/>
    <property type="match status" value="1"/>
</dbReference>
<dbReference type="PANTHER" id="PTHR16128">
    <property type="entry name" value="FAD/NAD(P)-BINDING OXIDOREDUCTASE FAMILY PROTEIN"/>
    <property type="match status" value="1"/>
</dbReference>
<keyword evidence="2" id="KW-1185">Reference proteome</keyword>
<evidence type="ECO:0000313" key="1">
    <source>
        <dbReference type="EMBL" id="MBS3847733.1"/>
    </source>
</evidence>
<sequence>MSRIAIIGAGIGGLTLGQALASQHDVVVFEKGRGVGGRMATRYADGFAFDHGAQYFTVRDPRFAALVQPLIASGAVAPWEGKIARIAGDGMMSTADPHDIHYVGMPNMNSLAKALAANVSVRTGVDVAPLGARQGEGWVLSDIDGVALGVFDWVISTTTPHQTVALFADHAPADGPLRRATMLPCYALMLGFGRAIERPWVLARVADSAIELVALNSSKPGRDASKGTLVAHSTSAWAAAHLGDDPADIQTALERAVAAAIWLDPATARFRTAHRWKSARLRQDNSEPPFVDRARGLAASGDWTTGSRVENVVLSALDLAAAIGASK</sequence>
<evidence type="ECO:0000313" key="2">
    <source>
        <dbReference type="Proteomes" id="UP000678281"/>
    </source>
</evidence>
<name>A0A942I5M3_9HYPH</name>
<dbReference type="RefSeq" id="WP_212657334.1">
    <property type="nucleotide sequence ID" value="NZ_JAGXTP010000001.1"/>
</dbReference>
<protein>
    <submittedName>
        <fullName evidence="1">NAD(P)-binding protein</fullName>
    </submittedName>
</protein>
<proteinExistence type="predicted"/>
<dbReference type="Proteomes" id="UP000678281">
    <property type="component" value="Unassembled WGS sequence"/>
</dbReference>
<dbReference type="InterPro" id="IPR036188">
    <property type="entry name" value="FAD/NAD-bd_sf"/>
</dbReference>
<dbReference type="Gene3D" id="3.90.660.10">
    <property type="match status" value="1"/>
</dbReference>
<reference evidence="1" key="1">
    <citation type="submission" date="2021-04" db="EMBL/GenBank/DDBJ databases">
        <title>Devosia litorisediminis sp. nov., isolated from a sand dune.</title>
        <authorList>
            <person name="Park S."/>
            <person name="Yoon J.-H."/>
        </authorList>
    </citation>
    <scope>NUCLEOTIDE SEQUENCE</scope>
    <source>
        <strain evidence="1">BSSL-BM10</strain>
    </source>
</reference>
<dbReference type="PANTHER" id="PTHR16128:SF5">
    <property type="entry name" value="FAD_NAD(P)-BINDING OXIDOREDUCTASE FAMILY PROTEIN"/>
    <property type="match status" value="1"/>
</dbReference>
<accession>A0A942I5M3</accession>
<dbReference type="AlphaFoldDB" id="A0A942I5M3"/>
<dbReference type="Pfam" id="PF13450">
    <property type="entry name" value="NAD_binding_8"/>
    <property type="match status" value="1"/>
</dbReference>
<dbReference type="Gene3D" id="3.50.50.60">
    <property type="entry name" value="FAD/NAD(P)-binding domain"/>
    <property type="match status" value="1"/>
</dbReference>
<comment type="caution">
    <text evidence="1">The sequence shown here is derived from an EMBL/GenBank/DDBJ whole genome shotgun (WGS) entry which is preliminary data.</text>
</comment>
<dbReference type="EMBL" id="JAGXTP010000001">
    <property type="protein sequence ID" value="MBS3847733.1"/>
    <property type="molecule type" value="Genomic_DNA"/>
</dbReference>
<organism evidence="1 2">
    <name type="scientific">Devosia litorisediminis</name>
    <dbReference type="NCBI Taxonomy" id="2829817"/>
    <lineage>
        <taxon>Bacteria</taxon>
        <taxon>Pseudomonadati</taxon>
        <taxon>Pseudomonadota</taxon>
        <taxon>Alphaproteobacteria</taxon>
        <taxon>Hyphomicrobiales</taxon>
        <taxon>Devosiaceae</taxon>
        <taxon>Devosia</taxon>
    </lineage>
</organism>
<gene>
    <name evidence="1" type="ORF">KD146_03380</name>
</gene>